<keyword evidence="2" id="KW-1185">Reference proteome</keyword>
<sequence>MARPSTHEALIYLMVVTSASDRDMTDVELARIGAVIRTWPIFEDFDEERLIPVAQACQRLLHEEGGLERVIHLAVTVIPVHLHDTAYAAAFEVATADLEMRMEERRILQMLRQNLAVEDATSAAIERATKARHRTLT</sequence>
<organism evidence="1 2">
    <name type="scientific">Kumtagia ephedrae</name>
    <dbReference type="NCBI Taxonomy" id="2116701"/>
    <lineage>
        <taxon>Bacteria</taxon>
        <taxon>Pseudomonadati</taxon>
        <taxon>Pseudomonadota</taxon>
        <taxon>Alphaproteobacteria</taxon>
        <taxon>Hyphomicrobiales</taxon>
        <taxon>Phyllobacteriaceae</taxon>
        <taxon>Kumtagia</taxon>
    </lineage>
</organism>
<dbReference type="AlphaFoldDB" id="A0A2P7RXC2"/>
<comment type="caution">
    <text evidence="1">The sequence shown here is derived from an EMBL/GenBank/DDBJ whole genome shotgun (WGS) entry which is preliminary data.</text>
</comment>
<dbReference type="SUPFAM" id="SSF158682">
    <property type="entry name" value="TerB-like"/>
    <property type="match status" value="1"/>
</dbReference>
<dbReference type="InterPro" id="IPR029024">
    <property type="entry name" value="TerB-like"/>
</dbReference>
<dbReference type="RefSeq" id="WP_106774751.1">
    <property type="nucleotide sequence ID" value="NZ_PXYK01000029.1"/>
</dbReference>
<dbReference type="EMBL" id="PXYK01000029">
    <property type="protein sequence ID" value="PSJ54874.1"/>
    <property type="molecule type" value="Genomic_DNA"/>
</dbReference>
<evidence type="ECO:0000313" key="1">
    <source>
        <dbReference type="EMBL" id="PSJ54874.1"/>
    </source>
</evidence>
<evidence type="ECO:0000313" key="2">
    <source>
        <dbReference type="Proteomes" id="UP000241229"/>
    </source>
</evidence>
<gene>
    <name evidence="1" type="ORF">C7I84_24030</name>
</gene>
<accession>A0A2P7RXC2</accession>
<dbReference type="Gene3D" id="1.10.3680.10">
    <property type="entry name" value="TerB-like"/>
    <property type="match status" value="1"/>
</dbReference>
<name>A0A2P7RXC2_9HYPH</name>
<dbReference type="Proteomes" id="UP000241229">
    <property type="component" value="Unassembled WGS sequence"/>
</dbReference>
<protein>
    <submittedName>
        <fullName evidence="1">Tellurite resistance protein TerB</fullName>
    </submittedName>
</protein>
<reference evidence="1 2" key="1">
    <citation type="submission" date="2018-03" db="EMBL/GenBank/DDBJ databases">
        <title>The draft genome of Mesorhizobium sp. 6GN-30.</title>
        <authorList>
            <person name="Liu L."/>
            <person name="Li L."/>
            <person name="Wang T."/>
            <person name="Zhang X."/>
            <person name="Liang L."/>
        </authorList>
    </citation>
    <scope>NUCLEOTIDE SEQUENCE [LARGE SCALE GENOMIC DNA]</scope>
    <source>
        <strain evidence="1 2">6GN30</strain>
    </source>
</reference>
<dbReference type="CDD" id="cd07176">
    <property type="entry name" value="terB"/>
    <property type="match status" value="1"/>
</dbReference>
<dbReference type="OrthoDB" id="8448017at2"/>
<proteinExistence type="predicted"/>